<dbReference type="Pfam" id="PF00501">
    <property type="entry name" value="AMP-binding"/>
    <property type="match status" value="1"/>
</dbReference>
<dbReference type="GO" id="GO:0031177">
    <property type="term" value="F:phosphopantetheine binding"/>
    <property type="evidence" value="ECO:0007669"/>
    <property type="project" value="TreeGrafter"/>
</dbReference>
<dbReference type="InterPro" id="IPR036736">
    <property type="entry name" value="ACP-like_sf"/>
</dbReference>
<proteinExistence type="predicted"/>
<dbReference type="GO" id="GO:0044550">
    <property type="term" value="P:secondary metabolite biosynthetic process"/>
    <property type="evidence" value="ECO:0007669"/>
    <property type="project" value="TreeGrafter"/>
</dbReference>
<dbReference type="InterPro" id="IPR000873">
    <property type="entry name" value="AMP-dep_synth/lig_dom"/>
</dbReference>
<dbReference type="Gene3D" id="3.40.50.1820">
    <property type="entry name" value="alpha/beta hydrolase"/>
    <property type="match status" value="1"/>
</dbReference>
<dbReference type="GO" id="GO:0043041">
    <property type="term" value="P:amino acid activation for nonribosomal peptide biosynthetic process"/>
    <property type="evidence" value="ECO:0007669"/>
    <property type="project" value="TreeGrafter"/>
</dbReference>
<dbReference type="InterPro" id="IPR042099">
    <property type="entry name" value="ANL_N_sf"/>
</dbReference>
<dbReference type="RefSeq" id="WP_065918892.1">
    <property type="nucleotide sequence ID" value="NZ_CP016793.1"/>
</dbReference>
<dbReference type="Proteomes" id="UP000093053">
    <property type="component" value="Chromosome"/>
</dbReference>
<accession>A0A1B2HS55</accession>
<sequence>MTPKPTALRPRFTTSVTGDPARATAPLPQRARRALAAISGDRPLEELVVLAAAVAWTVGLAEHTNEVGLAVVGPTGPVTVAVELDDATTPAQLVVRLDGALRAAAGGTAPVDVAGALLVGSQRVGDDAGAAGALRVTLGAPSGERRDLVAAAAADLAEPWFLHVLLRSVTAVLTAFEEPRRPLAEAAAGAPEDLAAARAHGRGRYTSEACDTTLTAPIAMVAAADPERQAVVAGHRSLTYGQLWEAAGGVAARLAALGVEPGGMVGVDTGESIHAVPAILGVLRARAAYVPLDRHAPVEWTAAVLADAGIDVVLSDRDLGVGMAAARPGLVIINPADDVSDPPAPVPASEPNADDIAYVLYTSGPTDTPKGVVVRHRAVADHVRWKIAHNGSDGEVTLLQIPSRACDSSMSDLFPVLSAGGRVVLADPVGTKPAELADVVARHRVSQFTVTPSTYRLLLDDLAPVANSLRLVTVAGEPMPADLVARHRAVLPGVRLVIEYGPAENSVGVTVFDHDAEGSPRFPIGSPLPNTVVRVVTATGRDLPPGFVGAIRLSGHGLADGYPGRPGLTAAAFATEPPVPFDREHDTGDLGWWRPDGVLEFAGRVEDRITIQGQRVDSDEVADVLGRIPGVRAADVEIDDSGEVHRRALASAAYEGGDPVDRDAVEVAVTEVFREALGGRPVAVDDDFFLLGGHSLLGLSVLEAIEDRLGVMISVNDFFATATVRAVAEQVRAARGTSVAVTRDEPPVQASQDPDALARLLDEFQSPGAPDQVS</sequence>
<dbReference type="SUPFAM" id="SSF56801">
    <property type="entry name" value="Acetyl-CoA synthetase-like"/>
    <property type="match status" value="1"/>
</dbReference>
<dbReference type="PROSITE" id="PS50075">
    <property type="entry name" value="CARRIER"/>
    <property type="match status" value="1"/>
</dbReference>
<protein>
    <recommendedName>
        <fullName evidence="2">Carrier domain-containing protein</fullName>
    </recommendedName>
</protein>
<feature type="domain" description="Carrier" evidence="2">
    <location>
        <begin position="660"/>
        <end position="735"/>
    </location>
</feature>
<dbReference type="AlphaFoldDB" id="A0A1B2HS55"/>
<evidence type="ECO:0000313" key="4">
    <source>
        <dbReference type="Proteomes" id="UP000093053"/>
    </source>
</evidence>
<dbReference type="PANTHER" id="PTHR45527">
    <property type="entry name" value="NONRIBOSOMAL PEPTIDE SYNTHETASE"/>
    <property type="match status" value="1"/>
</dbReference>
<dbReference type="PANTHER" id="PTHR45527:SF1">
    <property type="entry name" value="FATTY ACID SYNTHASE"/>
    <property type="match status" value="1"/>
</dbReference>
<evidence type="ECO:0000259" key="2">
    <source>
        <dbReference type="PROSITE" id="PS50075"/>
    </source>
</evidence>
<evidence type="ECO:0000313" key="3">
    <source>
        <dbReference type="EMBL" id="ANZ40554.1"/>
    </source>
</evidence>
<dbReference type="OrthoDB" id="2472181at2"/>
<dbReference type="STRING" id="1586287.BBK82_35680"/>
<dbReference type="EMBL" id="CP016793">
    <property type="protein sequence ID" value="ANZ40554.1"/>
    <property type="molecule type" value="Genomic_DNA"/>
</dbReference>
<gene>
    <name evidence="3" type="ORF">BBK82_35680</name>
</gene>
<dbReference type="SUPFAM" id="SSF47336">
    <property type="entry name" value="ACP-like"/>
    <property type="match status" value="1"/>
</dbReference>
<keyword evidence="4" id="KW-1185">Reference proteome</keyword>
<dbReference type="InterPro" id="IPR009081">
    <property type="entry name" value="PP-bd_ACP"/>
</dbReference>
<dbReference type="Pfam" id="PF00550">
    <property type="entry name" value="PP-binding"/>
    <property type="match status" value="1"/>
</dbReference>
<dbReference type="GO" id="GO:0005737">
    <property type="term" value="C:cytoplasm"/>
    <property type="evidence" value="ECO:0007669"/>
    <property type="project" value="TreeGrafter"/>
</dbReference>
<evidence type="ECO:0000256" key="1">
    <source>
        <dbReference type="SAM" id="MobiDB-lite"/>
    </source>
</evidence>
<dbReference type="KEGG" id="led:BBK82_35680"/>
<reference evidence="3 4" key="1">
    <citation type="submission" date="2016-07" db="EMBL/GenBank/DDBJ databases">
        <title>Complete genome sequence of the Lentzea guizhouensis DHS C013.</title>
        <authorList>
            <person name="Cao C."/>
        </authorList>
    </citation>
    <scope>NUCLEOTIDE SEQUENCE [LARGE SCALE GENOMIC DNA]</scope>
    <source>
        <strain evidence="3 4">DHS C013</strain>
    </source>
</reference>
<dbReference type="InterPro" id="IPR029058">
    <property type="entry name" value="AB_hydrolase_fold"/>
</dbReference>
<name>A0A1B2HS55_9PSEU</name>
<organism evidence="3 4">
    <name type="scientific">Lentzea guizhouensis</name>
    <dbReference type="NCBI Taxonomy" id="1586287"/>
    <lineage>
        <taxon>Bacteria</taxon>
        <taxon>Bacillati</taxon>
        <taxon>Actinomycetota</taxon>
        <taxon>Actinomycetes</taxon>
        <taxon>Pseudonocardiales</taxon>
        <taxon>Pseudonocardiaceae</taxon>
        <taxon>Lentzea</taxon>
    </lineage>
</organism>
<dbReference type="Gene3D" id="3.40.50.12780">
    <property type="entry name" value="N-terminal domain of ligase-like"/>
    <property type="match status" value="1"/>
</dbReference>
<feature type="region of interest" description="Disordered" evidence="1">
    <location>
        <begin position="1"/>
        <end position="25"/>
    </location>
</feature>